<evidence type="ECO:0000256" key="6">
    <source>
        <dbReference type="PIRSR" id="PIRSR610300-51"/>
    </source>
</evidence>
<dbReference type="EMBL" id="CP127294">
    <property type="protein sequence ID" value="WIX78972.1"/>
    <property type="molecule type" value="Genomic_DNA"/>
</dbReference>
<dbReference type="Pfam" id="PF05995">
    <property type="entry name" value="CDO_I"/>
    <property type="match status" value="1"/>
</dbReference>
<dbReference type="PANTHER" id="PTHR12918">
    <property type="entry name" value="CYSTEINE DIOXYGENASE"/>
    <property type="match status" value="1"/>
</dbReference>
<gene>
    <name evidence="7" type="ORF">QRX50_47900</name>
</gene>
<feature type="binding site" evidence="6">
    <location>
        <position position="122"/>
    </location>
    <ligand>
        <name>Fe cation</name>
        <dbReference type="ChEBI" id="CHEBI:24875"/>
        <note>catalytic</note>
    </ligand>
</feature>
<keyword evidence="8" id="KW-1185">Reference proteome</keyword>
<feature type="binding site" evidence="6">
    <location>
        <position position="72"/>
    </location>
    <ligand>
        <name>Fe cation</name>
        <dbReference type="ChEBI" id="CHEBI:24875"/>
        <note>catalytic</note>
    </ligand>
</feature>
<evidence type="ECO:0000256" key="3">
    <source>
        <dbReference type="ARBA" id="ARBA00022964"/>
    </source>
</evidence>
<dbReference type="AlphaFoldDB" id="A0A9Y2MXM0"/>
<dbReference type="InterPro" id="IPR011051">
    <property type="entry name" value="RmlC_Cupin_sf"/>
</dbReference>
<evidence type="ECO:0000256" key="1">
    <source>
        <dbReference type="ARBA" id="ARBA00006622"/>
    </source>
</evidence>
<dbReference type="SUPFAM" id="SSF51182">
    <property type="entry name" value="RmlC-like cupins"/>
    <property type="match status" value="1"/>
</dbReference>
<proteinExistence type="inferred from homology"/>
<protein>
    <submittedName>
        <fullName evidence="7">Cysteine dioxygenase family protein</fullName>
    </submittedName>
</protein>
<reference evidence="7 8" key="1">
    <citation type="submission" date="2023-06" db="EMBL/GenBank/DDBJ databases">
        <authorList>
            <person name="Oyuntsetseg B."/>
            <person name="Kim S.B."/>
        </authorList>
    </citation>
    <scope>NUCLEOTIDE SEQUENCE [LARGE SCALE GENOMIC DNA]</scope>
    <source>
        <strain evidence="7 8">2-15</strain>
    </source>
</reference>
<feature type="binding site" evidence="6">
    <location>
        <position position="74"/>
    </location>
    <ligand>
        <name>Fe cation</name>
        <dbReference type="ChEBI" id="CHEBI:24875"/>
        <note>catalytic</note>
    </ligand>
</feature>
<dbReference type="GO" id="GO:0008198">
    <property type="term" value="F:ferrous iron binding"/>
    <property type="evidence" value="ECO:0007669"/>
    <property type="project" value="TreeGrafter"/>
</dbReference>
<dbReference type="Gene3D" id="2.60.120.10">
    <property type="entry name" value="Jelly Rolls"/>
    <property type="match status" value="1"/>
</dbReference>
<evidence type="ECO:0000313" key="8">
    <source>
        <dbReference type="Proteomes" id="UP001236014"/>
    </source>
</evidence>
<accession>A0A9Y2MXM0</accession>
<keyword evidence="3 7" id="KW-0223">Dioxygenase</keyword>
<evidence type="ECO:0000313" key="7">
    <source>
        <dbReference type="EMBL" id="WIX78972.1"/>
    </source>
</evidence>
<evidence type="ECO:0000256" key="5">
    <source>
        <dbReference type="ARBA" id="ARBA00023004"/>
    </source>
</evidence>
<dbReference type="CDD" id="cd10548">
    <property type="entry name" value="cupin_CDO"/>
    <property type="match status" value="1"/>
</dbReference>
<dbReference type="KEGG" id="acab:QRX50_47900"/>
<keyword evidence="4" id="KW-0560">Oxidoreductase</keyword>
<dbReference type="RefSeq" id="WP_285969669.1">
    <property type="nucleotide sequence ID" value="NZ_CP127294.1"/>
</dbReference>
<evidence type="ECO:0000256" key="4">
    <source>
        <dbReference type="ARBA" id="ARBA00023002"/>
    </source>
</evidence>
<organism evidence="7 8">
    <name type="scientific">Amycolatopsis carbonis</name>
    <dbReference type="NCBI Taxonomy" id="715471"/>
    <lineage>
        <taxon>Bacteria</taxon>
        <taxon>Bacillati</taxon>
        <taxon>Actinomycetota</taxon>
        <taxon>Actinomycetes</taxon>
        <taxon>Pseudonocardiales</taxon>
        <taxon>Pseudonocardiaceae</taxon>
        <taxon>Amycolatopsis</taxon>
    </lineage>
</organism>
<name>A0A9Y2MXM0_9PSEU</name>
<dbReference type="PANTHER" id="PTHR12918:SF1">
    <property type="entry name" value="CYSTEINE DIOXYGENASE TYPE 1"/>
    <property type="match status" value="1"/>
</dbReference>
<comment type="similarity">
    <text evidence="1">Belongs to the cysteine dioxygenase family.</text>
</comment>
<evidence type="ECO:0000256" key="2">
    <source>
        <dbReference type="ARBA" id="ARBA00022723"/>
    </source>
</evidence>
<dbReference type="GO" id="GO:0016702">
    <property type="term" value="F:oxidoreductase activity, acting on single donors with incorporation of molecular oxygen, incorporation of two atoms of oxygen"/>
    <property type="evidence" value="ECO:0007669"/>
    <property type="project" value="InterPro"/>
</dbReference>
<keyword evidence="5 6" id="KW-0408">Iron</keyword>
<dbReference type="InterPro" id="IPR010300">
    <property type="entry name" value="CDO_1"/>
</dbReference>
<dbReference type="Proteomes" id="UP001236014">
    <property type="component" value="Chromosome"/>
</dbReference>
<keyword evidence="2 6" id="KW-0479">Metal-binding</keyword>
<sequence>MFAVPDNTLLRPENPALRHPVRVALEVAADRGRWANLLRYDPDERFSALVERGAGQEVWLLSWLPGQHTDLHDHEFSTGAFTVVSGRLTETVARRSPDGRAVTEVHALAAGQSRVFGPGYVHEVRNDGPDPAISVHVYRDGPRAMRPYHLDPLGGPVRD</sequence>
<dbReference type="InterPro" id="IPR014710">
    <property type="entry name" value="RmlC-like_jellyroll"/>
</dbReference>